<accession>A0ABY5HGY9</accession>
<dbReference type="Pfam" id="PF02492">
    <property type="entry name" value="cobW"/>
    <property type="match status" value="1"/>
</dbReference>
<evidence type="ECO:0000259" key="9">
    <source>
        <dbReference type="Pfam" id="PF02492"/>
    </source>
</evidence>
<evidence type="ECO:0000256" key="1">
    <source>
        <dbReference type="ARBA" id="ARBA00006211"/>
    </source>
</evidence>
<evidence type="ECO:0000256" key="5">
    <source>
        <dbReference type="ARBA" id="ARBA00022801"/>
    </source>
</evidence>
<evidence type="ECO:0000313" key="10">
    <source>
        <dbReference type="EMBL" id="UTW11622.1"/>
    </source>
</evidence>
<dbReference type="InterPro" id="IPR027417">
    <property type="entry name" value="P-loop_NTPase"/>
</dbReference>
<feature type="domain" description="CobW/HypB/UreG nucleotide-binding" evidence="9">
    <location>
        <begin position="64"/>
        <end position="224"/>
    </location>
</feature>
<keyword evidence="4" id="KW-0547">Nucleotide-binding</keyword>
<dbReference type="SUPFAM" id="SSF52540">
    <property type="entry name" value="P-loop containing nucleoside triphosphate hydrolases"/>
    <property type="match status" value="1"/>
</dbReference>
<dbReference type="EMBL" id="CP073347">
    <property type="protein sequence ID" value="UTW11622.1"/>
    <property type="molecule type" value="Genomic_DNA"/>
</dbReference>
<proteinExistence type="inferred from homology"/>
<evidence type="ECO:0000256" key="6">
    <source>
        <dbReference type="ARBA" id="ARBA00022833"/>
    </source>
</evidence>
<gene>
    <name evidence="10" type="primary">hypB</name>
    <name evidence="10" type="ORF">KDW95_20605</name>
</gene>
<keyword evidence="7" id="KW-0342">GTP-binding</keyword>
<dbReference type="Gene3D" id="3.40.50.300">
    <property type="entry name" value="P-loop containing nucleotide triphosphate hydrolases"/>
    <property type="match status" value="1"/>
</dbReference>
<keyword evidence="2" id="KW-0533">Nickel</keyword>
<dbReference type="InterPro" id="IPR003495">
    <property type="entry name" value="CobW/HypB/UreG_nucleotide-bd"/>
</dbReference>
<name>A0ABY5HGY9_9GAMM</name>
<comment type="similarity">
    <text evidence="1">Belongs to the SIMIBI class G3E GTPase family. HypB/HupM subfamily.</text>
</comment>
<evidence type="ECO:0000313" key="11">
    <source>
        <dbReference type="Proteomes" id="UP001058461"/>
    </source>
</evidence>
<dbReference type="NCBIfam" id="TIGR00073">
    <property type="entry name" value="hypB"/>
    <property type="match status" value="1"/>
</dbReference>
<keyword evidence="5" id="KW-0378">Hydrolase</keyword>
<dbReference type="Proteomes" id="UP001058461">
    <property type="component" value="Chromosome"/>
</dbReference>
<dbReference type="PANTHER" id="PTHR30134">
    <property type="entry name" value="HYDROGENASE PROTEIN ASSEMBLY PROTEIN, NICKEL CHAPERONE"/>
    <property type="match status" value="1"/>
</dbReference>
<dbReference type="CDD" id="cd05390">
    <property type="entry name" value="HypB"/>
    <property type="match status" value="1"/>
</dbReference>
<keyword evidence="6" id="KW-0862">Zinc</keyword>
<evidence type="ECO:0000256" key="4">
    <source>
        <dbReference type="ARBA" id="ARBA00022741"/>
    </source>
</evidence>
<evidence type="ECO:0000256" key="2">
    <source>
        <dbReference type="ARBA" id="ARBA00022596"/>
    </source>
</evidence>
<dbReference type="PANTHER" id="PTHR30134:SF2">
    <property type="entry name" value="HYDROGENASE MATURATION FACTOR HYPB"/>
    <property type="match status" value="1"/>
</dbReference>
<reference evidence="10" key="1">
    <citation type="submission" date="2021-04" db="EMBL/GenBank/DDBJ databases">
        <title>Oceanospirillales bacteria with DddD are important DMSP degraders in coastal seawater.</title>
        <authorList>
            <person name="Liu J."/>
        </authorList>
    </citation>
    <scope>NUCLEOTIDE SEQUENCE</scope>
    <source>
        <strain evidence="10">D13-1</strain>
    </source>
</reference>
<dbReference type="PIRSF" id="PIRSF005624">
    <property type="entry name" value="Ni-bind_GTPase"/>
    <property type="match status" value="1"/>
</dbReference>
<dbReference type="InterPro" id="IPR004392">
    <property type="entry name" value="Hyd_mat_HypB"/>
</dbReference>
<organism evidence="10 11">
    <name type="scientific">Marinobacterium rhizophilum</name>
    <dbReference type="NCBI Taxonomy" id="420402"/>
    <lineage>
        <taxon>Bacteria</taxon>
        <taxon>Pseudomonadati</taxon>
        <taxon>Pseudomonadota</taxon>
        <taxon>Gammaproteobacteria</taxon>
        <taxon>Oceanospirillales</taxon>
        <taxon>Oceanospirillaceae</taxon>
        <taxon>Marinobacterium</taxon>
    </lineage>
</organism>
<protein>
    <recommendedName>
        <fullName evidence="8">Hydrogenase maturation factor HypB</fullName>
    </recommendedName>
</protein>
<keyword evidence="3" id="KW-0479">Metal-binding</keyword>
<evidence type="ECO:0000256" key="3">
    <source>
        <dbReference type="ARBA" id="ARBA00022723"/>
    </source>
</evidence>
<evidence type="ECO:0000256" key="7">
    <source>
        <dbReference type="ARBA" id="ARBA00023134"/>
    </source>
</evidence>
<evidence type="ECO:0000256" key="8">
    <source>
        <dbReference type="ARBA" id="ARBA00035238"/>
    </source>
</evidence>
<dbReference type="RefSeq" id="WP_255853658.1">
    <property type="nucleotide sequence ID" value="NZ_CP073347.1"/>
</dbReference>
<keyword evidence="11" id="KW-1185">Reference proteome</keyword>
<sequence length="244" mass="26885">MCGICGCDSSKLAPVFGSVKITKAPEKTTLATQTIELHQDLMRSNHHQAEHNRDWFSHHNLSAINLVSSPGAGKTTLLEQTLTRLRGRRGALVIEGDQQTELDAARIRATGTPAVQIQTGQACHLDASMVHRALHQLPESDGALLLIENVGNLICPAMFDLGEKARVVLVSVTEGDDKPLKYPSIFHQAELLIITKTDLLPYVQFDTRKCIEHARQIQPDLQVLELSATRGEGMTAWLDWLEGQ</sequence>